<dbReference type="InterPro" id="IPR051929">
    <property type="entry name" value="VirAsm_ModProt"/>
</dbReference>
<sequence>MINDDILAHADMCAPAESCGYVVRIDTELRYLPMKNSSIEPTQYFRMTPEDYLRACNIGEVVALVHSHPDGEPFLSTADRHIQLGTALPWWLVCNRQIHKFRCVPLLLGRNFEIGTMDCYTLFRDAYELAGITLPDFHRDDDWWKRGESLYLDNLEKTGFYRVAAADALPGDVVLCCFGSSVANHAAIYCDDGTLLHHIPDQLSKRERYSDKWQRRTHSIWRHRDWQASAFTGICNDLAVDLTSV</sequence>
<evidence type="ECO:0000256" key="3">
    <source>
        <dbReference type="ARBA" id="ARBA00022723"/>
    </source>
</evidence>
<protein>
    <submittedName>
        <fullName evidence="9">Phage tail protein</fullName>
    </submittedName>
</protein>
<evidence type="ECO:0000256" key="7">
    <source>
        <dbReference type="ARBA" id="ARBA00023049"/>
    </source>
</evidence>
<dbReference type="CDD" id="cd08073">
    <property type="entry name" value="MPN_NLPC_P60"/>
    <property type="match status" value="1"/>
</dbReference>
<dbReference type="SUPFAM" id="SSF102712">
    <property type="entry name" value="JAB1/MPN domain"/>
    <property type="match status" value="1"/>
</dbReference>
<dbReference type="PANTHER" id="PTHR34858">
    <property type="entry name" value="CYSO-CYSTEINE PEPTIDASE"/>
    <property type="match status" value="1"/>
</dbReference>
<dbReference type="InterPro" id="IPR028090">
    <property type="entry name" value="JAB_dom_prok"/>
</dbReference>
<evidence type="ECO:0000256" key="5">
    <source>
        <dbReference type="ARBA" id="ARBA00022807"/>
    </source>
</evidence>
<organism evidence="9 10">
    <name type="scientific">Edwardsiella tarda</name>
    <dbReference type="NCBI Taxonomy" id="636"/>
    <lineage>
        <taxon>Bacteria</taxon>
        <taxon>Pseudomonadati</taxon>
        <taxon>Pseudomonadota</taxon>
        <taxon>Gammaproteobacteria</taxon>
        <taxon>Enterobacterales</taxon>
        <taxon>Hafniaceae</taxon>
        <taxon>Edwardsiella</taxon>
    </lineage>
</organism>
<dbReference type="Gene3D" id="3.90.1720.10">
    <property type="entry name" value="endopeptidase domain like (from Nostoc punctiforme)"/>
    <property type="match status" value="1"/>
</dbReference>
<keyword evidence="3" id="KW-0479">Metal-binding</keyword>
<dbReference type="GO" id="GO:0006508">
    <property type="term" value="P:proteolysis"/>
    <property type="evidence" value="ECO:0007669"/>
    <property type="project" value="UniProtKB-KW"/>
</dbReference>
<feature type="domain" description="NlpC/P60" evidence="8">
    <location>
        <begin position="86"/>
        <end position="232"/>
    </location>
</feature>
<dbReference type="AlphaFoldDB" id="A0A2A7U100"/>
<dbReference type="PROSITE" id="PS51935">
    <property type="entry name" value="NLPC_P60"/>
    <property type="match status" value="1"/>
</dbReference>
<dbReference type="InterPro" id="IPR038765">
    <property type="entry name" value="Papain-like_cys_pep_sf"/>
</dbReference>
<dbReference type="PANTHER" id="PTHR34858:SF1">
    <property type="entry name" value="CYSO-CYSTEINE PEPTIDASE"/>
    <property type="match status" value="1"/>
</dbReference>
<evidence type="ECO:0000313" key="10">
    <source>
        <dbReference type="Proteomes" id="UP000219788"/>
    </source>
</evidence>
<dbReference type="Pfam" id="PF00877">
    <property type="entry name" value="NLPC_P60"/>
    <property type="match status" value="1"/>
</dbReference>
<keyword evidence="7" id="KW-0482">Metalloprotease</keyword>
<comment type="similarity">
    <text evidence="1">Belongs to the peptidase C40 family.</text>
</comment>
<proteinExistence type="inferred from homology"/>
<gene>
    <name evidence="9" type="ORF">CRM76_09265</name>
</gene>
<evidence type="ECO:0000256" key="6">
    <source>
        <dbReference type="ARBA" id="ARBA00022833"/>
    </source>
</evidence>
<name>A0A2A7U100_EDWTA</name>
<evidence type="ECO:0000256" key="2">
    <source>
        <dbReference type="ARBA" id="ARBA00022670"/>
    </source>
</evidence>
<dbReference type="Proteomes" id="UP000219788">
    <property type="component" value="Unassembled WGS sequence"/>
</dbReference>
<dbReference type="Pfam" id="PF14464">
    <property type="entry name" value="Prok-JAB"/>
    <property type="match status" value="1"/>
</dbReference>
<dbReference type="GO" id="GO:0008235">
    <property type="term" value="F:metalloexopeptidase activity"/>
    <property type="evidence" value="ECO:0007669"/>
    <property type="project" value="TreeGrafter"/>
</dbReference>
<evidence type="ECO:0000313" key="9">
    <source>
        <dbReference type="EMBL" id="PEH72092.1"/>
    </source>
</evidence>
<evidence type="ECO:0000256" key="4">
    <source>
        <dbReference type="ARBA" id="ARBA00022801"/>
    </source>
</evidence>
<evidence type="ECO:0000256" key="1">
    <source>
        <dbReference type="ARBA" id="ARBA00007074"/>
    </source>
</evidence>
<dbReference type="OrthoDB" id="1494599at2"/>
<dbReference type="EMBL" id="PDDV01000013">
    <property type="protein sequence ID" value="PEH72092.1"/>
    <property type="molecule type" value="Genomic_DNA"/>
</dbReference>
<keyword evidence="6" id="KW-0862">Zinc</keyword>
<dbReference type="GO" id="GO:0008270">
    <property type="term" value="F:zinc ion binding"/>
    <property type="evidence" value="ECO:0007669"/>
    <property type="project" value="TreeGrafter"/>
</dbReference>
<dbReference type="SUPFAM" id="SSF54001">
    <property type="entry name" value="Cysteine proteinases"/>
    <property type="match status" value="1"/>
</dbReference>
<keyword evidence="5" id="KW-0788">Thiol protease</keyword>
<reference evidence="10" key="1">
    <citation type="submission" date="2017-09" db="EMBL/GenBank/DDBJ databases">
        <title>FDA dAtabase for Regulatory Grade micrObial Sequences (FDA-ARGOS): Supporting development and validation of Infectious Disease Dx tests.</title>
        <authorList>
            <person name="Goldberg B."/>
            <person name="Campos J."/>
            <person name="Tallon L."/>
            <person name="Sadzewicz L."/>
            <person name="Ott S."/>
            <person name="Zhao X."/>
            <person name="Nagaraj S."/>
            <person name="Vavikolanu K."/>
            <person name="Aluvathingal J."/>
            <person name="Nadendla S."/>
            <person name="Geyer C."/>
            <person name="Sichtig H."/>
        </authorList>
    </citation>
    <scope>NUCLEOTIDE SEQUENCE [LARGE SCALE GENOMIC DNA]</scope>
    <source>
        <strain evidence="10">FDAARGOS_370</strain>
    </source>
</reference>
<dbReference type="RefSeq" id="WP_098143012.1">
    <property type="nucleotide sequence ID" value="NZ_PDDV01000013.1"/>
</dbReference>
<dbReference type="GO" id="GO:0008234">
    <property type="term" value="F:cysteine-type peptidase activity"/>
    <property type="evidence" value="ECO:0007669"/>
    <property type="project" value="UniProtKB-KW"/>
</dbReference>
<comment type="caution">
    <text evidence="9">The sequence shown here is derived from an EMBL/GenBank/DDBJ whole genome shotgun (WGS) entry which is preliminary data.</text>
</comment>
<keyword evidence="4" id="KW-0378">Hydrolase</keyword>
<keyword evidence="2" id="KW-0645">Protease</keyword>
<dbReference type="InterPro" id="IPR000064">
    <property type="entry name" value="NLP_P60_dom"/>
</dbReference>
<accession>A0A2A7U100</accession>
<evidence type="ECO:0000259" key="8">
    <source>
        <dbReference type="PROSITE" id="PS51935"/>
    </source>
</evidence>